<feature type="transmembrane region" description="Helical" evidence="1">
    <location>
        <begin position="6"/>
        <end position="24"/>
    </location>
</feature>
<reference evidence="2 3" key="1">
    <citation type="journal article" date="2016" name="Nat. Commun.">
        <title>Thousands of microbial genomes shed light on interconnected biogeochemical processes in an aquifer system.</title>
        <authorList>
            <person name="Anantharaman K."/>
            <person name="Brown C.T."/>
            <person name="Hug L.A."/>
            <person name="Sharon I."/>
            <person name="Castelle C.J."/>
            <person name="Probst A.J."/>
            <person name="Thomas B.C."/>
            <person name="Singh A."/>
            <person name="Wilkins M.J."/>
            <person name="Karaoz U."/>
            <person name="Brodie E.L."/>
            <person name="Williams K.H."/>
            <person name="Hubbard S.S."/>
            <person name="Banfield J.F."/>
        </authorList>
    </citation>
    <scope>NUCLEOTIDE SEQUENCE [LARGE SCALE GENOMIC DNA]</scope>
</reference>
<protein>
    <submittedName>
        <fullName evidence="2">Uncharacterized protein</fullName>
    </submittedName>
</protein>
<dbReference type="EMBL" id="MHVI01000017">
    <property type="protein sequence ID" value="OHA91466.1"/>
    <property type="molecule type" value="Genomic_DNA"/>
</dbReference>
<gene>
    <name evidence="2" type="ORF">A2665_00865</name>
</gene>
<feature type="transmembrane region" description="Helical" evidence="1">
    <location>
        <begin position="112"/>
        <end position="133"/>
    </location>
</feature>
<feature type="transmembrane region" description="Helical" evidence="1">
    <location>
        <begin position="88"/>
        <end position="106"/>
    </location>
</feature>
<comment type="caution">
    <text evidence="2">The sequence shown here is derived from an EMBL/GenBank/DDBJ whole genome shotgun (WGS) entry which is preliminary data.</text>
</comment>
<keyword evidence="1" id="KW-1133">Transmembrane helix</keyword>
<evidence type="ECO:0000313" key="3">
    <source>
        <dbReference type="Proteomes" id="UP000177746"/>
    </source>
</evidence>
<evidence type="ECO:0000256" key="1">
    <source>
        <dbReference type="SAM" id="Phobius"/>
    </source>
</evidence>
<name>A0A1G2T2F4_9BACT</name>
<feature type="transmembrane region" description="Helical" evidence="1">
    <location>
        <begin position="60"/>
        <end position="81"/>
    </location>
</feature>
<accession>A0A1G2T2F4</accession>
<feature type="transmembrane region" description="Helical" evidence="1">
    <location>
        <begin position="163"/>
        <end position="183"/>
    </location>
</feature>
<keyword evidence="1" id="KW-0812">Transmembrane</keyword>
<organism evidence="2 3">
    <name type="scientific">Candidatus Zambryskibacteria bacterium RIFCSPHIGHO2_01_FULL_46_30</name>
    <dbReference type="NCBI Taxonomy" id="1802739"/>
    <lineage>
        <taxon>Bacteria</taxon>
        <taxon>Candidatus Zambryskiibacteriota</taxon>
    </lineage>
</organism>
<evidence type="ECO:0000313" key="2">
    <source>
        <dbReference type="EMBL" id="OHA91466.1"/>
    </source>
</evidence>
<feature type="transmembrane region" description="Helical" evidence="1">
    <location>
        <begin position="36"/>
        <end position="54"/>
    </location>
</feature>
<proteinExistence type="predicted"/>
<keyword evidence="1" id="KW-0472">Membrane</keyword>
<dbReference type="Proteomes" id="UP000177746">
    <property type="component" value="Unassembled WGS sequence"/>
</dbReference>
<feature type="transmembrane region" description="Helical" evidence="1">
    <location>
        <begin position="140"/>
        <end position="157"/>
    </location>
</feature>
<dbReference type="AlphaFoldDB" id="A0A1G2T2F4"/>
<sequence length="192" mass="21683">MKSLAGYFGGTVLFVGFIVYFKAIAQGRVTSNRVTWGVWMLVQILFVISYYQSVGLVTSIWVPIVYLFGTVLIFISLLKYSGKGSWSWIEKIALISVIIISAIWFITESSLVALTLTLIIDTIGAIPLVMTVWRDPNADYAPAWYLGFISNALNLFAIEKWDYANAVYPIYLTVMTFTVASILKFRQYEHDS</sequence>